<feature type="modified residue" description="N6-(pyridoxal phosphate)lysine" evidence="6">
    <location>
        <position position="221"/>
    </location>
</feature>
<reference evidence="8 9" key="1">
    <citation type="submission" date="2016-10" db="EMBL/GenBank/DDBJ databases">
        <title>Draft Genome sequence of Alkanindiges sp. strain H1.</title>
        <authorList>
            <person name="Subhash Y."/>
            <person name="Lee S."/>
        </authorList>
    </citation>
    <scope>NUCLEOTIDE SEQUENCE [LARGE SCALE GENOMIC DNA]</scope>
    <source>
        <strain evidence="8 9">H1</strain>
    </source>
</reference>
<comment type="similarity">
    <text evidence="2 7">Belongs to the trans-sulfuration enzymes family.</text>
</comment>
<comment type="caution">
    <text evidence="8">The sequence shown here is derived from an EMBL/GenBank/DDBJ whole genome shotgun (WGS) entry which is preliminary data.</text>
</comment>
<dbReference type="GO" id="GO:0019450">
    <property type="term" value="P:L-cysteine catabolic process to pyruvate"/>
    <property type="evidence" value="ECO:0007669"/>
    <property type="project" value="TreeGrafter"/>
</dbReference>
<dbReference type="GO" id="GO:0030170">
    <property type="term" value="F:pyridoxal phosphate binding"/>
    <property type="evidence" value="ECO:0007669"/>
    <property type="project" value="InterPro"/>
</dbReference>
<evidence type="ECO:0000256" key="7">
    <source>
        <dbReference type="RuleBase" id="RU362118"/>
    </source>
</evidence>
<dbReference type="STRING" id="1907941.BKE30_05430"/>
<accession>A0A1S8CW20</accession>
<sequence>MPDSARPKTSILADIHASTRLIHPNKQVPEGFRGVQPAVYRASTVFFESTQAMRQRNWQDDYDYSYGLHGTPTTYALADRIAALEGGEYCILAPSGLSAISLVNFTFLQQGDEVWLPDNIYGPNKDLIKQLKAQFGIEYYLYDPLDVSSFKPTPKAKLIWLEAAGSVTLEFPDLCGLVKKAQAANILTVLDNTWGAGLAFCPFDFSVEHLSVDISVHALTKYPSGGADVLMGSMVTRQRKLHLALLRTHALQGIGIGGDDAERIIRSLPSIQLRYAQQDDNTRQLADWLSQQDCFAHVLHPALPDAAGHAFWQQVCGVSNGAAGLVSVLFKPEFSLEQVDAFCDALQLFKLGYSWGGPVSLVMPYQLNSMRQISPTYNGVLVRFCIGLEHIEDLIADINQALYKLLI</sequence>
<proteinExistence type="inferred from homology"/>
<dbReference type="GO" id="GO:0019346">
    <property type="term" value="P:transsulfuration"/>
    <property type="evidence" value="ECO:0007669"/>
    <property type="project" value="InterPro"/>
</dbReference>
<dbReference type="PANTHER" id="PTHR43500">
    <property type="entry name" value="CYSTATHIONINE BETA-LYASE-RELATED"/>
    <property type="match status" value="1"/>
</dbReference>
<dbReference type="OrthoDB" id="9805807at2"/>
<dbReference type="Proteomes" id="UP000192132">
    <property type="component" value="Unassembled WGS sequence"/>
</dbReference>
<dbReference type="RefSeq" id="WP_076877601.1">
    <property type="nucleotide sequence ID" value="NZ_MLCN01000013.1"/>
</dbReference>
<evidence type="ECO:0000256" key="1">
    <source>
        <dbReference type="ARBA" id="ARBA00001933"/>
    </source>
</evidence>
<evidence type="ECO:0000256" key="3">
    <source>
        <dbReference type="ARBA" id="ARBA00022898"/>
    </source>
</evidence>
<keyword evidence="4 8" id="KW-0456">Lyase</keyword>
<name>A0A1S8CW20_9GAMM</name>
<evidence type="ECO:0000313" key="9">
    <source>
        <dbReference type="Proteomes" id="UP000192132"/>
    </source>
</evidence>
<dbReference type="AlphaFoldDB" id="A0A1S8CW20"/>
<gene>
    <name evidence="8" type="ORF">BKE30_05430</name>
</gene>
<evidence type="ECO:0000256" key="2">
    <source>
        <dbReference type="ARBA" id="ARBA00009077"/>
    </source>
</evidence>
<evidence type="ECO:0000256" key="5">
    <source>
        <dbReference type="ARBA" id="ARBA00047517"/>
    </source>
</evidence>
<comment type="catalytic activity">
    <reaction evidence="5">
        <text>L,L-cystathionine + H2O = L-homocysteine + pyruvate + NH4(+)</text>
        <dbReference type="Rhea" id="RHEA:13965"/>
        <dbReference type="ChEBI" id="CHEBI:15361"/>
        <dbReference type="ChEBI" id="CHEBI:15377"/>
        <dbReference type="ChEBI" id="CHEBI:28938"/>
        <dbReference type="ChEBI" id="CHEBI:58161"/>
        <dbReference type="ChEBI" id="CHEBI:58199"/>
    </reaction>
</comment>
<dbReference type="InterPro" id="IPR015424">
    <property type="entry name" value="PyrdxlP-dep_Trfase"/>
</dbReference>
<dbReference type="GO" id="GO:0047804">
    <property type="term" value="F:cysteine-S-conjugate beta-lyase activity"/>
    <property type="evidence" value="ECO:0007669"/>
    <property type="project" value="InterPro"/>
</dbReference>
<dbReference type="Gene3D" id="3.90.1150.10">
    <property type="entry name" value="Aspartate Aminotransferase, domain 1"/>
    <property type="match status" value="1"/>
</dbReference>
<dbReference type="Gene3D" id="3.40.640.10">
    <property type="entry name" value="Type I PLP-dependent aspartate aminotransferase-like (Major domain)"/>
    <property type="match status" value="1"/>
</dbReference>
<dbReference type="InterPro" id="IPR000277">
    <property type="entry name" value="Cys/Met-Metab_PyrdxlP-dep_enz"/>
</dbReference>
<dbReference type="PIRSF" id="PIRSF001434">
    <property type="entry name" value="CGS"/>
    <property type="match status" value="1"/>
</dbReference>
<dbReference type="PANTHER" id="PTHR43500:SF1">
    <property type="entry name" value="CYSTATHIONINE BETA-LYASE-RELATED"/>
    <property type="match status" value="1"/>
</dbReference>
<organism evidence="8 9">
    <name type="scientific">Alkanindiges hydrocarboniclasticus</name>
    <dbReference type="NCBI Taxonomy" id="1907941"/>
    <lineage>
        <taxon>Bacteria</taxon>
        <taxon>Pseudomonadati</taxon>
        <taxon>Pseudomonadota</taxon>
        <taxon>Gammaproteobacteria</taxon>
        <taxon>Moraxellales</taxon>
        <taxon>Moraxellaceae</taxon>
        <taxon>Alkanindiges</taxon>
    </lineage>
</organism>
<dbReference type="Pfam" id="PF01053">
    <property type="entry name" value="Cys_Met_Meta_PP"/>
    <property type="match status" value="1"/>
</dbReference>
<dbReference type="InterPro" id="IPR015421">
    <property type="entry name" value="PyrdxlP-dep_Trfase_major"/>
</dbReference>
<evidence type="ECO:0000256" key="4">
    <source>
        <dbReference type="ARBA" id="ARBA00023239"/>
    </source>
</evidence>
<dbReference type="EMBL" id="MLCN01000013">
    <property type="protein sequence ID" value="ONG41224.1"/>
    <property type="molecule type" value="Genomic_DNA"/>
</dbReference>
<dbReference type="SUPFAM" id="SSF53383">
    <property type="entry name" value="PLP-dependent transferases"/>
    <property type="match status" value="1"/>
</dbReference>
<keyword evidence="3 6" id="KW-0663">Pyridoxal phosphate</keyword>
<protein>
    <submittedName>
        <fullName evidence="8">Cystathionine beta-lyase</fullName>
    </submittedName>
</protein>
<evidence type="ECO:0000313" key="8">
    <source>
        <dbReference type="EMBL" id="ONG41224.1"/>
    </source>
</evidence>
<evidence type="ECO:0000256" key="6">
    <source>
        <dbReference type="PIRSR" id="PIRSR001434-2"/>
    </source>
</evidence>
<keyword evidence="9" id="KW-1185">Reference proteome</keyword>
<dbReference type="InterPro" id="IPR006233">
    <property type="entry name" value="Cys_b_lyase_bac"/>
</dbReference>
<comment type="cofactor">
    <cofactor evidence="1 7">
        <name>pyridoxal 5'-phosphate</name>
        <dbReference type="ChEBI" id="CHEBI:597326"/>
    </cofactor>
</comment>
<dbReference type="InterPro" id="IPR015422">
    <property type="entry name" value="PyrdxlP-dep_Trfase_small"/>
</dbReference>